<accession>A0A836YWU0</accession>
<gene>
    <name evidence="2" type="ORF">LAKU_6c00180</name>
</gene>
<dbReference type="Proteomes" id="UP000026921">
    <property type="component" value="Unassembled WGS sequence"/>
</dbReference>
<dbReference type="AlphaFoldDB" id="A0A836YWU0"/>
<organism evidence="2 3">
    <name type="scientific">Apilactobacillus kunkeei EFB6</name>
    <dbReference type="NCBI Taxonomy" id="1419324"/>
    <lineage>
        <taxon>Bacteria</taxon>
        <taxon>Bacillati</taxon>
        <taxon>Bacillota</taxon>
        <taxon>Bacilli</taxon>
        <taxon>Lactobacillales</taxon>
        <taxon>Lactobacillaceae</taxon>
        <taxon>Apilactobacillus</taxon>
    </lineage>
</organism>
<reference evidence="2 3" key="1">
    <citation type="journal article" date="2015" name="Stand. Genomic Sci.">
        <title>High quality draft genome of Lactobacillus kunkeei EFB6, isolated from a German European foulbrood outbreak of honeybees.</title>
        <authorList>
            <person name="Djukic M."/>
            <person name="Poehlein A."/>
            <person name="Strauss J."/>
            <person name="Tann F.J."/>
            <person name="Leimbach A."/>
            <person name="Hoppert M."/>
            <person name="Daniel R."/>
        </authorList>
    </citation>
    <scope>NUCLEOTIDE SEQUENCE [LARGE SCALE GENOMIC DNA]</scope>
    <source>
        <strain evidence="2 3">EFB6</strain>
    </source>
</reference>
<evidence type="ECO:0008006" key="4">
    <source>
        <dbReference type="Google" id="ProtNLM"/>
    </source>
</evidence>
<dbReference type="EMBL" id="AZBY01000006">
    <property type="protein sequence ID" value="KDB01160.1"/>
    <property type="molecule type" value="Genomic_DNA"/>
</dbReference>
<dbReference type="RefSeq" id="WP_034534181.1">
    <property type="nucleotide sequence ID" value="NZ_AZBY01000006.1"/>
</dbReference>
<protein>
    <recommendedName>
        <fullName evidence="4">DUF5776 domain-containing protein</fullName>
    </recommendedName>
</protein>
<proteinExistence type="predicted"/>
<evidence type="ECO:0000313" key="3">
    <source>
        <dbReference type="Proteomes" id="UP000026921"/>
    </source>
</evidence>
<evidence type="ECO:0000256" key="1">
    <source>
        <dbReference type="SAM" id="SignalP"/>
    </source>
</evidence>
<keyword evidence="1" id="KW-0732">Signal</keyword>
<name>A0A836YWU0_9LACO</name>
<sequence>MKINKSILTGMTALSLFATSAAAATSAVTPVVSNAAAKKSAKKAAVKHTYKFNWLNKVQSKGHATRYYNTVEKFHVTSKQMKKGMYWGAQAMYGYSQKNRITKYRLKGNRIIRVTKGVDTYTNTKHKAIKDSDFLGQGTYRISKAEFNKLNKEQTR</sequence>
<feature type="chain" id="PRO_5032515120" description="DUF5776 domain-containing protein" evidence="1">
    <location>
        <begin position="24"/>
        <end position="156"/>
    </location>
</feature>
<comment type="caution">
    <text evidence="2">The sequence shown here is derived from an EMBL/GenBank/DDBJ whole genome shotgun (WGS) entry which is preliminary data.</text>
</comment>
<evidence type="ECO:0000313" key="2">
    <source>
        <dbReference type="EMBL" id="KDB01160.1"/>
    </source>
</evidence>
<feature type="signal peptide" evidence="1">
    <location>
        <begin position="1"/>
        <end position="23"/>
    </location>
</feature>